<evidence type="ECO:0000256" key="2">
    <source>
        <dbReference type="ARBA" id="ARBA00023125"/>
    </source>
</evidence>
<dbReference type="InterPro" id="IPR009057">
    <property type="entry name" value="Homeodomain-like_sf"/>
</dbReference>
<dbReference type="Pfam" id="PF01965">
    <property type="entry name" value="DJ-1_PfpI"/>
    <property type="match status" value="1"/>
</dbReference>
<dbReference type="InterPro" id="IPR002818">
    <property type="entry name" value="DJ-1/PfpI"/>
</dbReference>
<dbReference type="Proteomes" id="UP000007564">
    <property type="component" value="Chromosome"/>
</dbReference>
<dbReference type="HOGENOM" id="CLU_000445_59_0_4"/>
<evidence type="ECO:0000313" key="5">
    <source>
        <dbReference type="EMBL" id="CCJ52099.1"/>
    </source>
</evidence>
<dbReference type="Pfam" id="PF12833">
    <property type="entry name" value="HTH_18"/>
    <property type="match status" value="1"/>
</dbReference>
<dbReference type="PROSITE" id="PS00041">
    <property type="entry name" value="HTH_ARAC_FAMILY_1"/>
    <property type="match status" value="1"/>
</dbReference>
<dbReference type="RefSeq" id="WP_015063674.1">
    <property type="nucleotide sequence ID" value="NC_019382.1"/>
</dbReference>
<dbReference type="InterPro" id="IPR052158">
    <property type="entry name" value="INH-QAR"/>
</dbReference>
<dbReference type="GO" id="GO:0043565">
    <property type="term" value="F:sequence-specific DNA binding"/>
    <property type="evidence" value="ECO:0007669"/>
    <property type="project" value="InterPro"/>
</dbReference>
<dbReference type="OrthoDB" id="8543772at2"/>
<feature type="domain" description="HTH araC/xylS-type" evidence="4">
    <location>
        <begin position="216"/>
        <end position="314"/>
    </location>
</feature>
<proteinExistence type="predicted"/>
<dbReference type="Gene3D" id="3.40.50.880">
    <property type="match status" value="1"/>
</dbReference>
<protein>
    <submittedName>
        <fullName evidence="5">Putative Arac-family transcriptional regulatory protein</fullName>
    </submittedName>
</protein>
<dbReference type="PROSITE" id="PS01124">
    <property type="entry name" value="HTH_ARAC_FAMILY_2"/>
    <property type="match status" value="1"/>
</dbReference>
<dbReference type="EMBL" id="HE965806">
    <property type="protein sequence ID" value="CCJ52099.1"/>
    <property type="molecule type" value="Genomic_DNA"/>
</dbReference>
<keyword evidence="3" id="KW-0804">Transcription</keyword>
<keyword evidence="1" id="KW-0805">Transcription regulation</keyword>
<dbReference type="GO" id="GO:0003700">
    <property type="term" value="F:DNA-binding transcription factor activity"/>
    <property type="evidence" value="ECO:0007669"/>
    <property type="project" value="InterPro"/>
</dbReference>
<dbReference type="KEGG" id="bbh:BN112_0181"/>
<dbReference type="SUPFAM" id="SSF46689">
    <property type="entry name" value="Homeodomain-like"/>
    <property type="match status" value="2"/>
</dbReference>
<dbReference type="CDD" id="cd03137">
    <property type="entry name" value="GATase1_AraC_1"/>
    <property type="match status" value="1"/>
</dbReference>
<dbReference type="InterPro" id="IPR029062">
    <property type="entry name" value="Class_I_gatase-like"/>
</dbReference>
<dbReference type="SMART" id="SM00342">
    <property type="entry name" value="HTH_ARAC"/>
    <property type="match status" value="1"/>
</dbReference>
<evidence type="ECO:0000259" key="4">
    <source>
        <dbReference type="PROSITE" id="PS01124"/>
    </source>
</evidence>
<accession>A0A0C6P1H4</accession>
<dbReference type="InterPro" id="IPR018062">
    <property type="entry name" value="HTH_AraC-typ_CS"/>
</dbReference>
<gene>
    <name evidence="5" type="ORF">BN112_0181</name>
</gene>
<dbReference type="Gene3D" id="1.10.10.60">
    <property type="entry name" value="Homeodomain-like"/>
    <property type="match status" value="1"/>
</dbReference>
<organism evidence="5 6">
    <name type="scientific">Bordetella bronchiseptica 253</name>
    <dbReference type="NCBI Taxonomy" id="568707"/>
    <lineage>
        <taxon>Bacteria</taxon>
        <taxon>Pseudomonadati</taxon>
        <taxon>Pseudomonadota</taxon>
        <taxon>Betaproteobacteria</taxon>
        <taxon>Burkholderiales</taxon>
        <taxon>Alcaligenaceae</taxon>
        <taxon>Bordetella</taxon>
    </lineage>
</organism>
<dbReference type="SUPFAM" id="SSF52317">
    <property type="entry name" value="Class I glutamine amidotransferase-like"/>
    <property type="match status" value="1"/>
</dbReference>
<sequence length="323" mass="35321">MSAIRVAVFAFEGASLFHLSVPAMVLSALNGTPGLPRYEVRYFAQSPGRMRSDHGVVIEVSDGLQALRRADIVIVPAWHDPETAAPAEVTDALRKAHKQGKLIVGLCLGAFVLADAGLLDGKAATTHWAAREAFARRFPDVLFRPDVLYVDDGNVVTSAGTVAAIDCCLHLVRQRHGCEAANHMARLLVTPPHRQGGQAQYIERPVPQLPHDNRLPGVLEWARDHLAEDLSVDALAEVAKMSRRTFTRRFRETTGTTVTKWLNAERVARAQQLLEVTDRSIECIASEVGFGTPLSLRQQFASQLGTSPSSYRRSFCNALRAAA</sequence>
<evidence type="ECO:0000313" key="6">
    <source>
        <dbReference type="Proteomes" id="UP000007564"/>
    </source>
</evidence>
<keyword evidence="2" id="KW-0238">DNA-binding</keyword>
<dbReference type="InterPro" id="IPR018060">
    <property type="entry name" value="HTH_AraC"/>
</dbReference>
<dbReference type="PANTHER" id="PTHR43130">
    <property type="entry name" value="ARAC-FAMILY TRANSCRIPTIONAL REGULATOR"/>
    <property type="match status" value="1"/>
</dbReference>
<evidence type="ECO:0000256" key="1">
    <source>
        <dbReference type="ARBA" id="ARBA00023015"/>
    </source>
</evidence>
<evidence type="ECO:0000256" key="3">
    <source>
        <dbReference type="ARBA" id="ARBA00023163"/>
    </source>
</evidence>
<dbReference type="AlphaFoldDB" id="A0A0C6P1H4"/>
<reference evidence="5 6" key="1">
    <citation type="journal article" date="2012" name="BMC Genomics">
        <title>Comparative genomics of the classical Bordetella subspecies: the evolution and exchange of virulence-associated diversity amongst closely related pathogens.</title>
        <authorList>
            <person name="Park J."/>
            <person name="Zhang Y."/>
            <person name="Buboltz A.M."/>
            <person name="Zhang X."/>
            <person name="Schuster S.C."/>
            <person name="Ahuja U."/>
            <person name="Liu M."/>
            <person name="Miller J.F."/>
            <person name="Sebaihia M."/>
            <person name="Bentley S.D."/>
            <person name="Parkhill J."/>
            <person name="Harvill E.T."/>
        </authorList>
    </citation>
    <scope>NUCLEOTIDE SEQUENCE [LARGE SCALE GENOMIC DNA]</scope>
    <source>
        <strain evidence="5 6">253</strain>
    </source>
</reference>
<dbReference type="PANTHER" id="PTHR43130:SF3">
    <property type="entry name" value="HTH-TYPE TRANSCRIPTIONAL REGULATOR RV1931C"/>
    <property type="match status" value="1"/>
</dbReference>
<name>A0A0C6P1H4_BORBO</name>